<dbReference type="Ensembl" id="ENSONIT00000069149.1">
    <property type="protein sequence ID" value="ENSONIP00000078800.1"/>
    <property type="gene ID" value="ENSONIG00000038862.1"/>
</dbReference>
<name>A0A669F076_ORENI</name>
<dbReference type="GO" id="GO:0008270">
    <property type="term" value="F:zinc ion binding"/>
    <property type="evidence" value="ECO:0007669"/>
    <property type="project" value="UniProtKB-KW"/>
</dbReference>
<dbReference type="GO" id="GO:0031624">
    <property type="term" value="F:ubiquitin conjugating enzyme binding"/>
    <property type="evidence" value="ECO:0007669"/>
    <property type="project" value="TreeGrafter"/>
</dbReference>
<protein>
    <recommendedName>
        <fullName evidence="4">RING-type E3 ubiquitin transferase</fullName>
        <ecNumber evidence="4">2.3.2.27</ecNumber>
    </recommendedName>
</protein>
<sequence length="168" mass="18193">MEKVADSVLFPCMDAASGCNVTLPHTNLTKHKELCEFQPCSCPVPRTSCRWQGSLDALVPHLMQHVHHHTAGSSSTFILSSAAPVNTRTPPSVCHTHAPPTPPAAVKHCSSSSFSTFSTFKSPLFFSEHIFALSGPPYITLHFPASQSTLPSTCHMTPLSLPMLYSCF</sequence>
<dbReference type="GO" id="GO:0061630">
    <property type="term" value="F:ubiquitin protein ligase activity"/>
    <property type="evidence" value="ECO:0007669"/>
    <property type="project" value="UniProtKB-EC"/>
</dbReference>
<dbReference type="InterPro" id="IPR013083">
    <property type="entry name" value="Znf_RING/FYVE/PHD"/>
</dbReference>
<dbReference type="GO" id="GO:0016567">
    <property type="term" value="P:protein ubiquitination"/>
    <property type="evidence" value="ECO:0007669"/>
    <property type="project" value="UniProtKB-UniPathway"/>
</dbReference>
<evidence type="ECO:0000313" key="13">
    <source>
        <dbReference type="Proteomes" id="UP000005207"/>
    </source>
</evidence>
<keyword evidence="6" id="KW-0479">Metal-binding</keyword>
<evidence type="ECO:0000256" key="2">
    <source>
        <dbReference type="ARBA" id="ARBA00004906"/>
    </source>
</evidence>
<dbReference type="InParanoid" id="A0A669F076"/>
<keyword evidence="8" id="KW-0833">Ubl conjugation pathway</keyword>
<evidence type="ECO:0000256" key="6">
    <source>
        <dbReference type="ARBA" id="ARBA00022723"/>
    </source>
</evidence>
<dbReference type="PANTHER" id="PTHR45877:SF7">
    <property type="entry name" value="E3 UBIQUITIN-PROTEIN LIGASE SIAH1"/>
    <property type="match status" value="1"/>
</dbReference>
<feature type="domain" description="SIAH-type" evidence="11">
    <location>
        <begin position="7"/>
        <end position="67"/>
    </location>
</feature>
<organism evidence="12 13">
    <name type="scientific">Oreochromis niloticus</name>
    <name type="common">Nile tilapia</name>
    <name type="synonym">Tilapia nilotica</name>
    <dbReference type="NCBI Taxonomy" id="8128"/>
    <lineage>
        <taxon>Eukaryota</taxon>
        <taxon>Metazoa</taxon>
        <taxon>Chordata</taxon>
        <taxon>Craniata</taxon>
        <taxon>Vertebrata</taxon>
        <taxon>Euteleostomi</taxon>
        <taxon>Actinopterygii</taxon>
        <taxon>Neopterygii</taxon>
        <taxon>Teleostei</taxon>
        <taxon>Neoteleostei</taxon>
        <taxon>Acanthomorphata</taxon>
        <taxon>Ovalentaria</taxon>
        <taxon>Cichlomorphae</taxon>
        <taxon>Cichliformes</taxon>
        <taxon>Cichlidae</taxon>
        <taxon>African cichlids</taxon>
        <taxon>Pseudocrenilabrinae</taxon>
        <taxon>Oreochromini</taxon>
        <taxon>Oreochromis</taxon>
    </lineage>
</organism>
<proteinExistence type="inferred from homology"/>
<dbReference type="GeneTree" id="ENSGT00940000154837"/>
<evidence type="ECO:0000256" key="5">
    <source>
        <dbReference type="ARBA" id="ARBA00022679"/>
    </source>
</evidence>
<keyword evidence="13" id="KW-1185">Reference proteome</keyword>
<dbReference type="InterPro" id="IPR013010">
    <property type="entry name" value="Znf_SIAH"/>
</dbReference>
<dbReference type="FunFam" id="3.30.40.10:FF:000041">
    <property type="entry name" value="E3 ubiquitin-protein ligase SINAT3"/>
    <property type="match status" value="1"/>
</dbReference>
<comment type="similarity">
    <text evidence="3">Belongs to the SINA (Seven in absentia) family.</text>
</comment>
<evidence type="ECO:0000256" key="10">
    <source>
        <dbReference type="PROSITE-ProRule" id="PRU00455"/>
    </source>
</evidence>
<evidence type="ECO:0000259" key="11">
    <source>
        <dbReference type="PROSITE" id="PS51081"/>
    </source>
</evidence>
<dbReference type="GO" id="GO:0005737">
    <property type="term" value="C:cytoplasm"/>
    <property type="evidence" value="ECO:0007669"/>
    <property type="project" value="TreeGrafter"/>
</dbReference>
<dbReference type="InterPro" id="IPR004162">
    <property type="entry name" value="SINA-like_animal"/>
</dbReference>
<keyword evidence="5" id="KW-0808">Transferase</keyword>
<reference evidence="12" key="2">
    <citation type="submission" date="2025-08" db="UniProtKB">
        <authorList>
            <consortium name="Ensembl"/>
        </authorList>
    </citation>
    <scope>IDENTIFICATION</scope>
</reference>
<evidence type="ECO:0000256" key="8">
    <source>
        <dbReference type="ARBA" id="ARBA00022786"/>
    </source>
</evidence>
<dbReference type="Gene3D" id="3.30.40.10">
    <property type="entry name" value="Zinc/RING finger domain, C3HC4 (zinc finger)"/>
    <property type="match status" value="1"/>
</dbReference>
<evidence type="ECO:0000256" key="4">
    <source>
        <dbReference type="ARBA" id="ARBA00012483"/>
    </source>
</evidence>
<dbReference type="EC" id="2.3.2.27" evidence="4"/>
<dbReference type="GO" id="GO:0043161">
    <property type="term" value="P:proteasome-mediated ubiquitin-dependent protein catabolic process"/>
    <property type="evidence" value="ECO:0007669"/>
    <property type="project" value="TreeGrafter"/>
</dbReference>
<dbReference type="AlphaFoldDB" id="A0A669F076"/>
<evidence type="ECO:0000256" key="9">
    <source>
        <dbReference type="ARBA" id="ARBA00022833"/>
    </source>
</evidence>
<keyword evidence="7 10" id="KW-0863">Zinc-finger</keyword>
<reference evidence="12" key="3">
    <citation type="submission" date="2025-09" db="UniProtKB">
        <authorList>
            <consortium name="Ensembl"/>
        </authorList>
    </citation>
    <scope>IDENTIFICATION</scope>
</reference>
<dbReference type="PANTHER" id="PTHR45877">
    <property type="entry name" value="E3 UBIQUITIN-PROTEIN LIGASE SIAH2"/>
    <property type="match status" value="1"/>
</dbReference>
<evidence type="ECO:0000313" key="12">
    <source>
        <dbReference type="Ensembl" id="ENSONIP00000078800.1"/>
    </source>
</evidence>
<evidence type="ECO:0000256" key="7">
    <source>
        <dbReference type="ARBA" id="ARBA00022771"/>
    </source>
</evidence>
<dbReference type="Pfam" id="PF21361">
    <property type="entry name" value="Sina_ZnF"/>
    <property type="match status" value="1"/>
</dbReference>
<evidence type="ECO:0000256" key="1">
    <source>
        <dbReference type="ARBA" id="ARBA00000900"/>
    </source>
</evidence>
<reference evidence="13" key="1">
    <citation type="submission" date="2012-01" db="EMBL/GenBank/DDBJ databases">
        <title>The Genome Sequence of Oreochromis niloticus (Nile Tilapia).</title>
        <authorList>
            <consortium name="Broad Institute Genome Assembly Team"/>
            <consortium name="Broad Institute Sequencing Platform"/>
            <person name="Di Palma F."/>
            <person name="Johnson J."/>
            <person name="Lander E.S."/>
            <person name="Lindblad-Toh K."/>
        </authorList>
    </citation>
    <scope>NUCLEOTIDE SEQUENCE [LARGE SCALE GENOMIC DNA]</scope>
</reference>
<dbReference type="SUPFAM" id="SSF49599">
    <property type="entry name" value="TRAF domain-like"/>
    <property type="match status" value="1"/>
</dbReference>
<comment type="pathway">
    <text evidence="2">Protein modification; protein ubiquitination.</text>
</comment>
<comment type="catalytic activity">
    <reaction evidence="1">
        <text>S-ubiquitinyl-[E2 ubiquitin-conjugating enzyme]-L-cysteine + [acceptor protein]-L-lysine = [E2 ubiquitin-conjugating enzyme]-L-cysteine + N(6)-ubiquitinyl-[acceptor protein]-L-lysine.</text>
        <dbReference type="EC" id="2.3.2.27"/>
    </reaction>
</comment>
<dbReference type="UniPathway" id="UPA00143"/>
<dbReference type="Proteomes" id="UP000005207">
    <property type="component" value="Linkage group LG7"/>
</dbReference>
<evidence type="ECO:0000256" key="3">
    <source>
        <dbReference type="ARBA" id="ARBA00009119"/>
    </source>
</evidence>
<accession>A0A669F076</accession>
<dbReference type="PROSITE" id="PS51081">
    <property type="entry name" value="ZF_SIAH"/>
    <property type="match status" value="1"/>
</dbReference>
<keyword evidence="9" id="KW-0862">Zinc</keyword>